<keyword evidence="12" id="KW-1185">Reference proteome</keyword>
<feature type="transmembrane region" description="Helical" evidence="10">
    <location>
        <begin position="44"/>
        <end position="67"/>
    </location>
</feature>
<reference evidence="11 12" key="1">
    <citation type="submission" date="2019-12" db="EMBL/GenBank/DDBJ databases">
        <title>Genome sequencing and assembly of endphytes of Porphyra tenera.</title>
        <authorList>
            <person name="Park J.M."/>
            <person name="Shin R."/>
            <person name="Jo S.H."/>
        </authorList>
    </citation>
    <scope>NUCLEOTIDE SEQUENCE [LARGE SCALE GENOMIC DNA]</scope>
    <source>
        <strain evidence="11 12">GPM4</strain>
    </source>
</reference>
<organism evidence="11 12">
    <name type="scientific">Paraglaciecola mesophila</name>
    <dbReference type="NCBI Taxonomy" id="197222"/>
    <lineage>
        <taxon>Bacteria</taxon>
        <taxon>Pseudomonadati</taxon>
        <taxon>Pseudomonadota</taxon>
        <taxon>Gammaproteobacteria</taxon>
        <taxon>Alteromonadales</taxon>
        <taxon>Alteromonadaceae</taxon>
        <taxon>Paraglaciecola</taxon>
    </lineage>
</organism>
<name>A0A857JDB1_9ALTE</name>
<dbReference type="InterPro" id="IPR048279">
    <property type="entry name" value="MdtK-like"/>
</dbReference>
<feature type="transmembrane region" description="Helical" evidence="10">
    <location>
        <begin position="417"/>
        <end position="436"/>
    </location>
</feature>
<feature type="transmembrane region" description="Helical" evidence="10">
    <location>
        <begin position="239"/>
        <end position="262"/>
    </location>
</feature>
<dbReference type="GO" id="GO:0005886">
    <property type="term" value="C:plasma membrane"/>
    <property type="evidence" value="ECO:0007669"/>
    <property type="project" value="UniProtKB-SubCell"/>
</dbReference>
<protein>
    <recommendedName>
        <fullName evidence="9">Multidrug-efflux transporter</fullName>
    </recommendedName>
</protein>
<dbReference type="Proteomes" id="UP000464524">
    <property type="component" value="Chromosome"/>
</dbReference>
<feature type="transmembrane region" description="Helical" evidence="10">
    <location>
        <begin position="185"/>
        <end position="209"/>
    </location>
</feature>
<keyword evidence="6 10" id="KW-1133">Transmembrane helix</keyword>
<dbReference type="PANTHER" id="PTHR43298">
    <property type="entry name" value="MULTIDRUG RESISTANCE PROTEIN NORM-RELATED"/>
    <property type="match status" value="1"/>
</dbReference>
<evidence type="ECO:0000256" key="5">
    <source>
        <dbReference type="ARBA" id="ARBA00022692"/>
    </source>
</evidence>
<evidence type="ECO:0000256" key="3">
    <source>
        <dbReference type="ARBA" id="ARBA00022449"/>
    </source>
</evidence>
<evidence type="ECO:0000256" key="10">
    <source>
        <dbReference type="SAM" id="Phobius"/>
    </source>
</evidence>
<dbReference type="GO" id="GO:0015297">
    <property type="term" value="F:antiporter activity"/>
    <property type="evidence" value="ECO:0007669"/>
    <property type="project" value="UniProtKB-KW"/>
</dbReference>
<dbReference type="EMBL" id="CP047656">
    <property type="protein sequence ID" value="QHJ10013.1"/>
    <property type="molecule type" value="Genomic_DNA"/>
</dbReference>
<evidence type="ECO:0000256" key="1">
    <source>
        <dbReference type="ARBA" id="ARBA00004429"/>
    </source>
</evidence>
<dbReference type="InterPro" id="IPR050222">
    <property type="entry name" value="MATE_MdtK"/>
</dbReference>
<sequence>MTLKIEFKALAHLAWPLLIAQVTQTLMGVSDTIMAGRFSATDMAAVAIGFSFTMPILVFIQGLTLALPPIISRFNGAKQLDKVANASYQVMWLALFFAALALVLSIFLEFFFSLIEMETELRNITIDYVRYVLYSMPAFALYQVLRNVCEGLSITKPSMIIMLIGLLVNIPANYVFIYGKLGLPAFGGAGCGIATGLVFLAMMFATWIYSLNAKKLQPYALYTRIFAPNMRDIWASLKLGLPIALTILFEVTLFAVVAILLAPFGPTIVAAHQVALNFSALMFMIPLSLGMATSIRVSHLLGENKPTQAKTATHAALLIGLTTATLTATITYLARVHIGELYSNNAEVINMAAGLMLLAAVFQFSDAIQVISATALRGYKDTAAMFYLSFISYWLIGMTIGCVLALTDWLVPRMAAAGFWIGFICGLTSAAILLGLRLRHIQRKQEHTPIELSI</sequence>
<dbReference type="NCBIfam" id="TIGR00797">
    <property type="entry name" value="matE"/>
    <property type="match status" value="1"/>
</dbReference>
<dbReference type="RefSeq" id="WP_160177947.1">
    <property type="nucleotide sequence ID" value="NZ_CP047656.1"/>
</dbReference>
<dbReference type="AlphaFoldDB" id="A0A857JDB1"/>
<accession>A0A857JDB1</accession>
<keyword evidence="7" id="KW-0406">Ion transport</keyword>
<proteinExistence type="predicted"/>
<keyword evidence="8 10" id="KW-0472">Membrane</keyword>
<dbReference type="InterPro" id="IPR002528">
    <property type="entry name" value="MATE_fam"/>
</dbReference>
<evidence type="ECO:0000256" key="4">
    <source>
        <dbReference type="ARBA" id="ARBA00022475"/>
    </source>
</evidence>
<evidence type="ECO:0000256" key="8">
    <source>
        <dbReference type="ARBA" id="ARBA00023136"/>
    </source>
</evidence>
<dbReference type="OrthoDB" id="9780160at2"/>
<feature type="transmembrane region" description="Helical" evidence="10">
    <location>
        <begin position="315"/>
        <end position="334"/>
    </location>
</feature>
<dbReference type="Pfam" id="PF01554">
    <property type="entry name" value="MatE"/>
    <property type="match status" value="2"/>
</dbReference>
<keyword evidence="3" id="KW-0050">Antiport</keyword>
<dbReference type="CDD" id="cd13131">
    <property type="entry name" value="MATE_NorM_like"/>
    <property type="match status" value="1"/>
</dbReference>
<dbReference type="GO" id="GO:0006811">
    <property type="term" value="P:monoatomic ion transport"/>
    <property type="evidence" value="ECO:0007669"/>
    <property type="project" value="UniProtKB-KW"/>
</dbReference>
<evidence type="ECO:0000313" key="11">
    <source>
        <dbReference type="EMBL" id="QHJ10013.1"/>
    </source>
</evidence>
<keyword evidence="4" id="KW-1003">Cell membrane</keyword>
<evidence type="ECO:0000256" key="6">
    <source>
        <dbReference type="ARBA" id="ARBA00022989"/>
    </source>
</evidence>
<dbReference type="PANTHER" id="PTHR43298:SF2">
    <property type="entry name" value="FMN_FAD EXPORTER YEEO-RELATED"/>
    <property type="match status" value="1"/>
</dbReference>
<evidence type="ECO:0000313" key="12">
    <source>
        <dbReference type="Proteomes" id="UP000464524"/>
    </source>
</evidence>
<dbReference type="PIRSF" id="PIRSF006603">
    <property type="entry name" value="DinF"/>
    <property type="match status" value="1"/>
</dbReference>
<evidence type="ECO:0000256" key="7">
    <source>
        <dbReference type="ARBA" id="ARBA00023065"/>
    </source>
</evidence>
<feature type="transmembrane region" description="Helical" evidence="10">
    <location>
        <begin position="88"/>
        <end position="108"/>
    </location>
</feature>
<keyword evidence="5 10" id="KW-0812">Transmembrane</keyword>
<evidence type="ECO:0000256" key="2">
    <source>
        <dbReference type="ARBA" id="ARBA00022448"/>
    </source>
</evidence>
<feature type="transmembrane region" description="Helical" evidence="10">
    <location>
        <begin position="385"/>
        <end position="411"/>
    </location>
</feature>
<evidence type="ECO:0000256" key="9">
    <source>
        <dbReference type="ARBA" id="ARBA00031636"/>
    </source>
</evidence>
<comment type="subcellular location">
    <subcellularLocation>
        <location evidence="1">Cell inner membrane</location>
        <topology evidence="1">Multi-pass membrane protein</topology>
    </subcellularLocation>
</comment>
<keyword evidence="2" id="KW-0813">Transport</keyword>
<gene>
    <name evidence="11" type="ORF">FX988_00222</name>
</gene>
<dbReference type="KEGG" id="pmes:FX988_00222"/>
<feature type="transmembrane region" description="Helical" evidence="10">
    <location>
        <begin position="274"/>
        <end position="295"/>
    </location>
</feature>
<feature type="transmembrane region" description="Helical" evidence="10">
    <location>
        <begin position="128"/>
        <end position="145"/>
    </location>
</feature>
<feature type="transmembrane region" description="Helical" evidence="10">
    <location>
        <begin position="157"/>
        <end position="179"/>
    </location>
</feature>
<dbReference type="GO" id="GO:0042910">
    <property type="term" value="F:xenobiotic transmembrane transporter activity"/>
    <property type="evidence" value="ECO:0007669"/>
    <property type="project" value="InterPro"/>
</dbReference>